<reference evidence="2" key="2">
    <citation type="submission" date="2023-06" db="EMBL/GenBank/DDBJ databases">
        <authorList>
            <person name="Ma L."/>
            <person name="Liu K.-W."/>
            <person name="Li Z."/>
            <person name="Hsiao Y.-Y."/>
            <person name="Qi Y."/>
            <person name="Fu T."/>
            <person name="Tang G."/>
            <person name="Zhang D."/>
            <person name="Sun W.-H."/>
            <person name="Liu D.-K."/>
            <person name="Li Y."/>
            <person name="Chen G.-Z."/>
            <person name="Liu X.-D."/>
            <person name="Liao X.-Y."/>
            <person name="Jiang Y.-T."/>
            <person name="Yu X."/>
            <person name="Hao Y."/>
            <person name="Huang J."/>
            <person name="Zhao X.-W."/>
            <person name="Ke S."/>
            <person name="Chen Y.-Y."/>
            <person name="Wu W.-L."/>
            <person name="Hsu J.-L."/>
            <person name="Lin Y.-F."/>
            <person name="Huang M.-D."/>
            <person name="Li C.-Y."/>
            <person name="Huang L."/>
            <person name="Wang Z.-W."/>
            <person name="Zhao X."/>
            <person name="Zhong W.-Y."/>
            <person name="Peng D.-H."/>
            <person name="Ahmad S."/>
            <person name="Lan S."/>
            <person name="Zhang J.-S."/>
            <person name="Tsai W.-C."/>
            <person name="Van De Peer Y."/>
            <person name="Liu Z.-J."/>
        </authorList>
    </citation>
    <scope>NUCLEOTIDE SEQUENCE</scope>
    <source>
        <strain evidence="2">CP</strain>
        <tissue evidence="2">Leaves</tissue>
    </source>
</reference>
<accession>A0AAV9EJV8</accession>
<protein>
    <recommendedName>
        <fullName evidence="1">CCHC-type domain-containing protein</fullName>
    </recommendedName>
</protein>
<dbReference type="InterPro" id="IPR036875">
    <property type="entry name" value="Znf_CCHC_sf"/>
</dbReference>
<organism evidence="2 3">
    <name type="scientific">Acorus calamus</name>
    <name type="common">Sweet flag</name>
    <dbReference type="NCBI Taxonomy" id="4465"/>
    <lineage>
        <taxon>Eukaryota</taxon>
        <taxon>Viridiplantae</taxon>
        <taxon>Streptophyta</taxon>
        <taxon>Embryophyta</taxon>
        <taxon>Tracheophyta</taxon>
        <taxon>Spermatophyta</taxon>
        <taxon>Magnoliopsida</taxon>
        <taxon>Liliopsida</taxon>
        <taxon>Acoraceae</taxon>
        <taxon>Acorus</taxon>
    </lineage>
</organism>
<reference evidence="2" key="1">
    <citation type="journal article" date="2023" name="Nat. Commun.">
        <title>Diploid and tetraploid genomes of Acorus and the evolution of monocots.</title>
        <authorList>
            <person name="Ma L."/>
            <person name="Liu K.W."/>
            <person name="Li Z."/>
            <person name="Hsiao Y.Y."/>
            <person name="Qi Y."/>
            <person name="Fu T."/>
            <person name="Tang G.D."/>
            <person name="Zhang D."/>
            <person name="Sun W.H."/>
            <person name="Liu D.K."/>
            <person name="Li Y."/>
            <person name="Chen G.Z."/>
            <person name="Liu X.D."/>
            <person name="Liao X.Y."/>
            <person name="Jiang Y.T."/>
            <person name="Yu X."/>
            <person name="Hao Y."/>
            <person name="Huang J."/>
            <person name="Zhao X.W."/>
            <person name="Ke S."/>
            <person name="Chen Y.Y."/>
            <person name="Wu W.L."/>
            <person name="Hsu J.L."/>
            <person name="Lin Y.F."/>
            <person name="Huang M.D."/>
            <person name="Li C.Y."/>
            <person name="Huang L."/>
            <person name="Wang Z.W."/>
            <person name="Zhao X."/>
            <person name="Zhong W.Y."/>
            <person name="Peng D.H."/>
            <person name="Ahmad S."/>
            <person name="Lan S."/>
            <person name="Zhang J.S."/>
            <person name="Tsai W.C."/>
            <person name="Van de Peer Y."/>
            <person name="Liu Z.J."/>
        </authorList>
    </citation>
    <scope>NUCLEOTIDE SEQUENCE</scope>
    <source>
        <strain evidence="2">CP</strain>
    </source>
</reference>
<dbReference type="Gene3D" id="4.10.60.10">
    <property type="entry name" value="Zinc finger, CCHC-type"/>
    <property type="match status" value="1"/>
</dbReference>
<dbReference type="AlphaFoldDB" id="A0AAV9EJV8"/>
<evidence type="ECO:0000313" key="3">
    <source>
        <dbReference type="Proteomes" id="UP001180020"/>
    </source>
</evidence>
<dbReference type="InterPro" id="IPR001878">
    <property type="entry name" value="Znf_CCHC"/>
</dbReference>
<comment type="caution">
    <text evidence="2">The sequence shown here is derived from an EMBL/GenBank/DDBJ whole genome shotgun (WGS) entry which is preliminary data.</text>
</comment>
<proteinExistence type="predicted"/>
<dbReference type="EMBL" id="JAUJYO010000006">
    <property type="protein sequence ID" value="KAK1313364.1"/>
    <property type="molecule type" value="Genomic_DNA"/>
</dbReference>
<gene>
    <name evidence="2" type="ORF">QJS10_CPA06g01142</name>
</gene>
<dbReference type="GO" id="GO:0003676">
    <property type="term" value="F:nucleic acid binding"/>
    <property type="evidence" value="ECO:0007669"/>
    <property type="project" value="InterPro"/>
</dbReference>
<sequence>METRTLGSLFDKDDFTPAWHPFSDDSDLLNKLQRLASQAKNPNPSASSKTVDICFRCLGVGHWRRTCRDPIVCMKYKGTGHKAAACPLGKGKEEVPTNREGRMFLQLGDDFNPRDEERFLQCCVVVKARGWQPSGDEVAQAVGES</sequence>
<dbReference type="Proteomes" id="UP001180020">
    <property type="component" value="Unassembled WGS sequence"/>
</dbReference>
<evidence type="ECO:0000313" key="2">
    <source>
        <dbReference type="EMBL" id="KAK1313364.1"/>
    </source>
</evidence>
<dbReference type="SUPFAM" id="SSF57756">
    <property type="entry name" value="Retrovirus zinc finger-like domains"/>
    <property type="match status" value="1"/>
</dbReference>
<dbReference type="GO" id="GO:0008270">
    <property type="term" value="F:zinc ion binding"/>
    <property type="evidence" value="ECO:0007669"/>
    <property type="project" value="InterPro"/>
</dbReference>
<feature type="domain" description="CCHC-type" evidence="1">
    <location>
        <begin position="72"/>
        <end position="88"/>
    </location>
</feature>
<keyword evidence="3" id="KW-1185">Reference proteome</keyword>
<dbReference type="SMART" id="SM00343">
    <property type="entry name" value="ZnF_C2HC"/>
    <property type="match status" value="2"/>
</dbReference>
<feature type="domain" description="CCHC-type" evidence="1">
    <location>
        <begin position="53"/>
        <end position="69"/>
    </location>
</feature>
<name>A0AAV9EJV8_ACOCL</name>
<evidence type="ECO:0000259" key="1">
    <source>
        <dbReference type="SMART" id="SM00343"/>
    </source>
</evidence>